<dbReference type="RefSeq" id="WP_327983497.1">
    <property type="nucleotide sequence ID" value="NZ_CP136426.1"/>
</dbReference>
<organism evidence="2 3">
    <name type="scientific">Bergeyella porcorum</name>
    <dbReference type="NCBI Taxonomy" id="1735111"/>
    <lineage>
        <taxon>Bacteria</taxon>
        <taxon>Pseudomonadati</taxon>
        <taxon>Bacteroidota</taxon>
        <taxon>Flavobacteriia</taxon>
        <taxon>Flavobacteriales</taxon>
        <taxon>Weeksellaceae</taxon>
        <taxon>Bergeyella</taxon>
    </lineage>
</organism>
<dbReference type="Proteomes" id="UP001432059">
    <property type="component" value="Chromosome"/>
</dbReference>
<feature type="region of interest" description="Disordered" evidence="1">
    <location>
        <begin position="90"/>
        <end position="116"/>
    </location>
</feature>
<feature type="region of interest" description="Disordered" evidence="1">
    <location>
        <begin position="1"/>
        <end position="46"/>
    </location>
</feature>
<evidence type="ECO:0000256" key="1">
    <source>
        <dbReference type="SAM" id="MobiDB-lite"/>
    </source>
</evidence>
<protein>
    <submittedName>
        <fullName evidence="2">Uncharacterized protein</fullName>
    </submittedName>
</protein>
<reference evidence="2" key="1">
    <citation type="submission" date="2023-10" db="EMBL/GenBank/DDBJ databases">
        <title>Characterization and whole genome sequencing of a novel strain of Bergeyella porcorum QD2021 isolated from pig.</title>
        <authorList>
            <person name="Liu G."/>
            <person name="Chen C."/>
            <person name="Han X."/>
        </authorList>
    </citation>
    <scope>NUCLEOTIDE SEQUENCE</scope>
    <source>
        <strain evidence="2">QD2021</strain>
    </source>
</reference>
<name>A0AAU0F2F8_9FLAO</name>
<gene>
    <name evidence="2" type="ORF">BPO_1145</name>
</gene>
<evidence type="ECO:0000313" key="2">
    <source>
        <dbReference type="EMBL" id="WOC51792.1"/>
    </source>
</evidence>
<evidence type="ECO:0000313" key="3">
    <source>
        <dbReference type="Proteomes" id="UP001432059"/>
    </source>
</evidence>
<keyword evidence="3" id="KW-1185">Reference proteome</keyword>
<feature type="compositionally biased region" description="Polar residues" evidence="1">
    <location>
        <begin position="1"/>
        <end position="11"/>
    </location>
</feature>
<proteinExistence type="predicted"/>
<dbReference type="EMBL" id="CP136426">
    <property type="protein sequence ID" value="WOC51792.1"/>
    <property type="molecule type" value="Genomic_DNA"/>
</dbReference>
<dbReference type="AlphaFoldDB" id="A0AAU0F2F8"/>
<accession>A0AAU0F2F8</accession>
<sequence length="116" mass="13468">METNGFRTQPTRCFIGKSSDYRENNTSATTTSEPEEQSETPQEERPVFNVSFFSSDTVTKIEEEVLEESEDSNIPMFINTWQKWLKIDRNEPKETESSEDLQPEIINEPAEKETKP</sequence>
<dbReference type="KEGG" id="bpor:BPO_1145"/>